<feature type="region of interest" description="Disordered" evidence="11">
    <location>
        <begin position="443"/>
        <end position="466"/>
    </location>
</feature>
<keyword evidence="9 12" id="KW-1133">Transmembrane helix</keyword>
<reference evidence="13" key="1">
    <citation type="submission" date="2019-03" db="EMBL/GenBank/DDBJ databases">
        <title>Improved annotation for the trematode Fasciola hepatica.</title>
        <authorList>
            <person name="Choi Y.-J."/>
            <person name="Martin J."/>
            <person name="Mitreva M."/>
        </authorList>
    </citation>
    <scope>NUCLEOTIDE SEQUENCE [LARGE SCALE GENOMIC DNA]</scope>
</reference>
<evidence type="ECO:0000256" key="7">
    <source>
        <dbReference type="ARBA" id="ARBA00022737"/>
    </source>
</evidence>
<dbReference type="Proteomes" id="UP000230066">
    <property type="component" value="Unassembled WGS sequence"/>
</dbReference>
<keyword evidence="14" id="KW-1185">Reference proteome</keyword>
<feature type="region of interest" description="Disordered" evidence="11">
    <location>
        <begin position="284"/>
        <end position="360"/>
    </location>
</feature>
<dbReference type="PANTHER" id="PTHR23085:SF16">
    <property type="entry name" value="GH28348P"/>
    <property type="match status" value="1"/>
</dbReference>
<proteinExistence type="inferred from homology"/>
<dbReference type="EMBL" id="JXXN02000003">
    <property type="protein sequence ID" value="THD29131.1"/>
    <property type="molecule type" value="Genomic_DNA"/>
</dbReference>
<dbReference type="AlphaFoldDB" id="A0A4E0RPZ4"/>
<evidence type="ECO:0000256" key="2">
    <source>
        <dbReference type="ARBA" id="ARBA00004184"/>
    </source>
</evidence>
<evidence type="ECO:0000313" key="13">
    <source>
        <dbReference type="EMBL" id="THD29131.1"/>
    </source>
</evidence>
<dbReference type="Gene3D" id="2.20.110.10">
    <property type="entry name" value="Histone H3 K4-specific methyltransferase SET7/9 N-terminal domain"/>
    <property type="match status" value="2"/>
</dbReference>
<feature type="compositionally biased region" description="Polar residues" evidence="11">
    <location>
        <begin position="162"/>
        <end position="172"/>
    </location>
</feature>
<evidence type="ECO:0000256" key="3">
    <source>
        <dbReference type="ARBA" id="ARBA00004236"/>
    </source>
</evidence>
<protein>
    <submittedName>
        <fullName evidence="13">Junctophilin-3</fullName>
    </submittedName>
</protein>
<name>A0A4E0RPZ4_FASHE</name>
<keyword evidence="8" id="KW-0256">Endoplasmic reticulum</keyword>
<sequence length="1119" mass="122148">MEGGRFDFSDGGSYVGEWCEGRAHGLGIATGPENQGEYSGEWNMGFESRGVYIWPSGNIYCGTWLKGKRHGEGVQIKGRWIYRGAFTTGFCGRYGVKESLTSCAKYEGSWHLNKFDGFGVETNSDGSIYAGAWSKGMRQGLGVRRSAPYALASEFNRAVRAAQSQNSIPSGTDSERGWRGTGSVGGGSTTGGAGQAGGAGTDFRMTGERGGRADERRSGFVLRSTSCPSPASQANVSRSSSSGYRSATPGGEKKSIFKRGLFRKLRKQKSTGDLSMLGGHTMGGFSSSSGCGGGTLFQSRGRRTGGSLRSTLSGSSQLTTNSFGRGELKGLGNGVQGLHETMEEPLGPNVTETYSGQWNEDRRSGYGVAERSDGLCYAGEWFNNKKDGFGVTYFTDGTKEEGRYKENILVQVLNRKSKLFLLRHTKLRDAIEEAVKNAQDAAKSAKESSSENAYQRAQTARTVANTADERARMARKLSDEARAVAREFSPEFIQLGLRWERQNPLVKKELFGLSSTKESNEQSSPVRQMGQQSVLQNTMSNEMQGRSLEVSGGSRQGSFRSSFRRHGPRERMPTGPDQYDANIMGQDQHQRPVMGCSVDDSTYSKGSLNTGHDLYGQPSRSPAGRPIARAATTGVTGIDFAHADQRQMAQHMAQHPHSPYIMASTSQHLDEFIDPVNEVGYSSVQRTRTGQRGPTTVPQQVELQRGRVTMGSAQLAMGTREHRAAEIRLAHAELVSPSETHQAAVGLIEIRESMQGNDGSRSQSPTSVTANEVYRSKTHTAEPVKPPVEVSPEISVTHVRRRTLPSIITEPPRGKPEAIQSKWQKKQSPSTRRAVADRLRKGMTNVSGRIDEDAVHSADNLPADAAATYIIENGIRKRVQAVTQQQQQQLLRNPYTGHDSRVDERRRPEWTTAYDPYRPAMDSTMVVARTESLGVEPASEQAELQPLPRAYRIDSEISLLGAVKESSMPDLPSACNHESPRSRNAHGRHMGLTRAEIDRLTQVRRRELTEELERRRRGEIVIRLADIKDWIRNNFVLVFVLLINASLALFFFNLLTGVSDQSGSVGGGTLSSHLRSRSAPPPGTAGGTVQLAKKVLSDAIKKTRSSATGATGMIGKRGH</sequence>
<evidence type="ECO:0000256" key="5">
    <source>
        <dbReference type="ARBA" id="ARBA00022475"/>
    </source>
</evidence>
<evidence type="ECO:0000256" key="9">
    <source>
        <dbReference type="ARBA" id="ARBA00022989"/>
    </source>
</evidence>
<organism evidence="13 14">
    <name type="scientific">Fasciola hepatica</name>
    <name type="common">Liver fluke</name>
    <dbReference type="NCBI Taxonomy" id="6192"/>
    <lineage>
        <taxon>Eukaryota</taxon>
        <taxon>Metazoa</taxon>
        <taxon>Spiralia</taxon>
        <taxon>Lophotrochozoa</taxon>
        <taxon>Platyhelminthes</taxon>
        <taxon>Trematoda</taxon>
        <taxon>Digenea</taxon>
        <taxon>Plagiorchiida</taxon>
        <taxon>Echinostomata</taxon>
        <taxon>Echinostomatoidea</taxon>
        <taxon>Fasciolidae</taxon>
        <taxon>Fasciola</taxon>
    </lineage>
</organism>
<keyword evidence="6 12" id="KW-0812">Transmembrane</keyword>
<comment type="similarity">
    <text evidence="4">Belongs to the junctophilin family.</text>
</comment>
<feature type="compositionally biased region" description="Low complexity" evidence="11">
    <location>
        <begin position="551"/>
        <end position="561"/>
    </location>
</feature>
<feature type="compositionally biased region" description="Low complexity" evidence="11">
    <location>
        <begin position="229"/>
        <end position="246"/>
    </location>
</feature>
<feature type="region of interest" description="Disordered" evidence="11">
    <location>
        <begin position="1066"/>
        <end position="1088"/>
    </location>
</feature>
<feature type="region of interest" description="Disordered" evidence="11">
    <location>
        <begin position="162"/>
        <end position="261"/>
    </location>
</feature>
<dbReference type="InterPro" id="IPR003409">
    <property type="entry name" value="MORN"/>
</dbReference>
<keyword evidence="5" id="KW-1003">Cell membrane</keyword>
<feature type="region of interest" description="Disordered" evidence="11">
    <location>
        <begin position="807"/>
        <end position="833"/>
    </location>
</feature>
<evidence type="ECO:0000256" key="6">
    <source>
        <dbReference type="ARBA" id="ARBA00022692"/>
    </source>
</evidence>
<comment type="caution">
    <text evidence="13">The sequence shown here is derived from an EMBL/GenBank/DDBJ whole genome shotgun (WGS) entry which is preliminary data.</text>
</comment>
<feature type="compositionally biased region" description="Polar residues" evidence="11">
    <location>
        <begin position="455"/>
        <end position="465"/>
    </location>
</feature>
<evidence type="ECO:0000256" key="4">
    <source>
        <dbReference type="ARBA" id="ARBA00008599"/>
    </source>
</evidence>
<dbReference type="GO" id="GO:0030314">
    <property type="term" value="C:junctional membrane complex"/>
    <property type="evidence" value="ECO:0007669"/>
    <property type="project" value="InterPro"/>
</dbReference>
<dbReference type="Pfam" id="PF02493">
    <property type="entry name" value="MORN"/>
    <property type="match status" value="7"/>
</dbReference>
<dbReference type="InterPro" id="IPR017191">
    <property type="entry name" value="Junctophilin"/>
</dbReference>
<evidence type="ECO:0000256" key="1">
    <source>
        <dbReference type="ARBA" id="ARBA00004163"/>
    </source>
</evidence>
<dbReference type="FunFam" id="2.20.110.10:FF:000001">
    <property type="entry name" value="Junctophilin"/>
    <property type="match status" value="1"/>
</dbReference>
<dbReference type="GO" id="GO:0005886">
    <property type="term" value="C:plasma membrane"/>
    <property type="evidence" value="ECO:0007669"/>
    <property type="project" value="UniProtKB-SubCell"/>
</dbReference>
<feature type="transmembrane region" description="Helical" evidence="12">
    <location>
        <begin position="1035"/>
        <end position="1055"/>
    </location>
</feature>
<evidence type="ECO:0000256" key="10">
    <source>
        <dbReference type="ARBA" id="ARBA00023136"/>
    </source>
</evidence>
<feature type="region of interest" description="Disordered" evidence="11">
    <location>
        <begin position="546"/>
        <end position="577"/>
    </location>
</feature>
<feature type="compositionally biased region" description="Gly residues" evidence="11">
    <location>
        <begin position="179"/>
        <end position="200"/>
    </location>
</feature>
<dbReference type="GO" id="GO:0005789">
    <property type="term" value="C:endoplasmic reticulum membrane"/>
    <property type="evidence" value="ECO:0007669"/>
    <property type="project" value="UniProtKB-SubCell"/>
</dbReference>
<feature type="compositionally biased region" description="Low complexity" evidence="11">
    <location>
        <begin position="305"/>
        <end position="320"/>
    </location>
</feature>
<evidence type="ECO:0000313" key="14">
    <source>
        <dbReference type="Proteomes" id="UP000230066"/>
    </source>
</evidence>
<gene>
    <name evidence="13" type="ORF">D915_000018</name>
</gene>
<evidence type="ECO:0000256" key="11">
    <source>
        <dbReference type="SAM" id="MobiDB-lite"/>
    </source>
</evidence>
<keyword evidence="7" id="KW-0677">Repeat</keyword>
<evidence type="ECO:0000256" key="8">
    <source>
        <dbReference type="ARBA" id="ARBA00022824"/>
    </source>
</evidence>
<dbReference type="SUPFAM" id="SSF82185">
    <property type="entry name" value="Histone H3 K4-specific methyltransferase SET7/9 N-terminal domain"/>
    <property type="match status" value="2"/>
</dbReference>
<comment type="subcellular location">
    <subcellularLocation>
        <location evidence="3">Cell membrane</location>
    </subcellularLocation>
    <subcellularLocation>
        <location evidence="2">Endomembrane system</location>
        <topology evidence="2">Peripheral membrane protein</topology>
    </subcellularLocation>
    <subcellularLocation>
        <location evidence="1">Endoplasmic reticulum membrane</location>
        <topology evidence="1">Single-pass type IV membrane protein</topology>
    </subcellularLocation>
</comment>
<keyword evidence="10 12" id="KW-0472">Membrane</keyword>
<evidence type="ECO:0000256" key="12">
    <source>
        <dbReference type="SAM" id="Phobius"/>
    </source>
</evidence>
<accession>A0A4E0RPZ4</accession>
<feature type="compositionally biased region" description="Basic and acidic residues" evidence="11">
    <location>
        <begin position="205"/>
        <end position="218"/>
    </location>
</feature>
<dbReference type="SMART" id="SM00698">
    <property type="entry name" value="MORN"/>
    <property type="match status" value="7"/>
</dbReference>
<dbReference type="PANTHER" id="PTHR23085">
    <property type="entry name" value="GH28348P"/>
    <property type="match status" value="1"/>
</dbReference>